<evidence type="ECO:0000256" key="1">
    <source>
        <dbReference type="SAM" id="MobiDB-lite"/>
    </source>
</evidence>
<dbReference type="Pfam" id="PF14179">
    <property type="entry name" value="YppG"/>
    <property type="match status" value="1"/>
</dbReference>
<name>A0A235FCH2_9BACL</name>
<gene>
    <name evidence="2" type="ORF">CGZ90_04035</name>
</gene>
<protein>
    <recommendedName>
        <fullName evidence="4">YppG-like protein</fullName>
    </recommendedName>
</protein>
<evidence type="ECO:0000313" key="3">
    <source>
        <dbReference type="Proteomes" id="UP000215059"/>
    </source>
</evidence>
<dbReference type="AlphaFoldDB" id="A0A235FCH2"/>
<proteinExistence type="predicted"/>
<keyword evidence="3" id="KW-1185">Reference proteome</keyword>
<comment type="caution">
    <text evidence="2">The sequence shown here is derived from an EMBL/GenBank/DDBJ whole genome shotgun (WGS) entry which is preliminary data.</text>
</comment>
<sequence>MHFPHQKPTMYPPLPQQSVQQPPNAMFHRNGSMPPMHPFPPMHNMRQAPFQPPMPMPGAFPRPFMHSFRTKEGTLDYNKIFSVIDQTVKVAQQISPLFSVFKKK</sequence>
<dbReference type="RefSeq" id="WP_094251040.1">
    <property type="nucleotide sequence ID" value="NZ_JBHLXL010000001.1"/>
</dbReference>
<dbReference type="EMBL" id="NOII01000001">
    <property type="protein sequence ID" value="OYD59080.1"/>
    <property type="molecule type" value="Genomic_DNA"/>
</dbReference>
<dbReference type="Proteomes" id="UP000215059">
    <property type="component" value="Unassembled WGS sequence"/>
</dbReference>
<evidence type="ECO:0000313" key="2">
    <source>
        <dbReference type="EMBL" id="OYD59080.1"/>
    </source>
</evidence>
<dbReference type="InterPro" id="IPR025555">
    <property type="entry name" value="YppG"/>
</dbReference>
<evidence type="ECO:0008006" key="4">
    <source>
        <dbReference type="Google" id="ProtNLM"/>
    </source>
</evidence>
<reference evidence="2 3" key="1">
    <citation type="submission" date="2017-07" db="EMBL/GenBank/DDBJ databases">
        <title>Fictibacillus sp. nov. GDSW-R2A3 Genome sequencing and assembly.</title>
        <authorList>
            <person name="Mayilraj S."/>
        </authorList>
    </citation>
    <scope>NUCLEOTIDE SEQUENCE [LARGE SCALE GENOMIC DNA]</scope>
    <source>
        <strain evidence="2 3">GDSW-R2A3</strain>
    </source>
</reference>
<feature type="region of interest" description="Disordered" evidence="1">
    <location>
        <begin position="1"/>
        <end position="56"/>
    </location>
</feature>
<organism evidence="2 3">
    <name type="scientific">Fictibacillus aquaticus</name>
    <dbReference type="NCBI Taxonomy" id="2021314"/>
    <lineage>
        <taxon>Bacteria</taxon>
        <taxon>Bacillati</taxon>
        <taxon>Bacillota</taxon>
        <taxon>Bacilli</taxon>
        <taxon>Bacillales</taxon>
        <taxon>Fictibacillaceae</taxon>
        <taxon>Fictibacillus</taxon>
    </lineage>
</organism>
<dbReference type="OrthoDB" id="2456726at2"/>
<accession>A0A235FCH2</accession>